<protein>
    <submittedName>
        <fullName evidence="3">GGDEF domain-containing protein</fullName>
    </submittedName>
</protein>
<dbReference type="AlphaFoldDB" id="A0A7V3VSV8"/>
<dbReference type="Pfam" id="PF00990">
    <property type="entry name" value="GGDEF"/>
    <property type="match status" value="1"/>
</dbReference>
<dbReference type="GO" id="GO:0071111">
    <property type="term" value="F:cyclic-guanylate-specific phosphodiesterase activity"/>
    <property type="evidence" value="ECO:0007669"/>
    <property type="project" value="InterPro"/>
</dbReference>
<proteinExistence type="predicted"/>
<dbReference type="InterPro" id="IPR043128">
    <property type="entry name" value="Rev_trsase/Diguanyl_cyclase"/>
</dbReference>
<dbReference type="InterPro" id="IPR050706">
    <property type="entry name" value="Cyclic-di-GMP_PDE-like"/>
</dbReference>
<gene>
    <name evidence="3" type="ORF">ENX73_02990</name>
</gene>
<dbReference type="Gene3D" id="3.30.70.270">
    <property type="match status" value="1"/>
</dbReference>
<dbReference type="InterPro" id="IPR029787">
    <property type="entry name" value="Nucleotide_cyclase"/>
</dbReference>
<dbReference type="CDD" id="cd01949">
    <property type="entry name" value="GGDEF"/>
    <property type="match status" value="1"/>
</dbReference>
<dbReference type="EMBL" id="DTPE01000123">
    <property type="protein sequence ID" value="HGE75075.1"/>
    <property type="molecule type" value="Genomic_DNA"/>
</dbReference>
<evidence type="ECO:0000259" key="2">
    <source>
        <dbReference type="PROSITE" id="PS50887"/>
    </source>
</evidence>
<dbReference type="PANTHER" id="PTHR33121">
    <property type="entry name" value="CYCLIC DI-GMP PHOSPHODIESTERASE PDEF"/>
    <property type="match status" value="1"/>
</dbReference>
<reference evidence="3" key="1">
    <citation type="journal article" date="2020" name="mSystems">
        <title>Genome- and Community-Level Interaction Insights into Carbon Utilization and Element Cycling Functions of Hydrothermarchaeota in Hydrothermal Sediment.</title>
        <authorList>
            <person name="Zhou Z."/>
            <person name="Liu Y."/>
            <person name="Xu W."/>
            <person name="Pan J."/>
            <person name="Luo Z.H."/>
            <person name="Li M."/>
        </authorList>
    </citation>
    <scope>NUCLEOTIDE SEQUENCE [LARGE SCALE GENOMIC DNA]</scope>
    <source>
        <strain evidence="3">SpSt-966</strain>
    </source>
</reference>
<sequence length="221" mass="25527">MADELQDVKKENEHLKERIKWFEEQLGQMEELVKQYNELVRHEFDSLENVVNKMGTSEIIDPVTRVYSREHVLAYLNFIYPKIVESNLKCSLIFFDVDNFREKTKTLGKNDVDTLIREIGKFLKETVRVPLDIVARFGFDEFLILITETQKKDTISIAQRIKNSFSAKSFKVADVSIQLTATLSVVTFPDDSKELSKLLEIGEDLVEAGKKKGKNMVIFAE</sequence>
<dbReference type="PANTHER" id="PTHR33121:SF71">
    <property type="entry name" value="OXYGEN SENSOR PROTEIN DOSP"/>
    <property type="match status" value="1"/>
</dbReference>
<dbReference type="SMART" id="SM00267">
    <property type="entry name" value="GGDEF"/>
    <property type="match status" value="1"/>
</dbReference>
<comment type="caution">
    <text evidence="3">The sequence shown here is derived from an EMBL/GenBank/DDBJ whole genome shotgun (WGS) entry which is preliminary data.</text>
</comment>
<keyword evidence="1" id="KW-0175">Coiled coil</keyword>
<feature type="coiled-coil region" evidence="1">
    <location>
        <begin position="5"/>
        <end position="39"/>
    </location>
</feature>
<name>A0A7V3VSV8_9BACT</name>
<organism evidence="3">
    <name type="scientific">Mesoaciditoga lauensis</name>
    <dbReference type="NCBI Taxonomy" id="1495039"/>
    <lineage>
        <taxon>Bacteria</taxon>
        <taxon>Thermotogati</taxon>
        <taxon>Thermotogota</taxon>
        <taxon>Thermotogae</taxon>
        <taxon>Mesoaciditogales</taxon>
        <taxon>Mesoaciditogaceae</taxon>
        <taxon>Mesoaciditoga</taxon>
    </lineage>
</organism>
<feature type="domain" description="GGDEF" evidence="2">
    <location>
        <begin position="88"/>
        <end position="221"/>
    </location>
</feature>
<evidence type="ECO:0000313" key="3">
    <source>
        <dbReference type="EMBL" id="HGE75075.1"/>
    </source>
</evidence>
<dbReference type="InterPro" id="IPR000160">
    <property type="entry name" value="GGDEF_dom"/>
</dbReference>
<dbReference type="PROSITE" id="PS50887">
    <property type="entry name" value="GGDEF"/>
    <property type="match status" value="1"/>
</dbReference>
<evidence type="ECO:0000256" key="1">
    <source>
        <dbReference type="SAM" id="Coils"/>
    </source>
</evidence>
<accession>A0A7V3VSV8</accession>
<dbReference type="NCBIfam" id="TIGR00254">
    <property type="entry name" value="GGDEF"/>
    <property type="match status" value="1"/>
</dbReference>
<dbReference type="SUPFAM" id="SSF55073">
    <property type="entry name" value="Nucleotide cyclase"/>
    <property type="match status" value="1"/>
</dbReference>